<dbReference type="PROSITE" id="PS50977">
    <property type="entry name" value="HTH_TETR_2"/>
    <property type="match status" value="1"/>
</dbReference>
<dbReference type="GO" id="GO:0046677">
    <property type="term" value="P:response to antibiotic"/>
    <property type="evidence" value="ECO:0007669"/>
    <property type="project" value="InterPro"/>
</dbReference>
<evidence type="ECO:0000256" key="3">
    <source>
        <dbReference type="ARBA" id="ARBA00023125"/>
    </source>
</evidence>
<dbReference type="InterPro" id="IPR004111">
    <property type="entry name" value="Repressor_TetR_C"/>
</dbReference>
<evidence type="ECO:0000313" key="7">
    <source>
        <dbReference type="EMBL" id="QBD79406.1"/>
    </source>
</evidence>
<accession>A0A4P6JWL5</accession>
<dbReference type="PRINTS" id="PR00400">
    <property type="entry name" value="TETREPRESSOR"/>
</dbReference>
<dbReference type="Gene3D" id="1.10.357.10">
    <property type="entry name" value="Tetracycline Repressor, domain 2"/>
    <property type="match status" value="1"/>
</dbReference>
<dbReference type="PANTHER" id="PTHR30055">
    <property type="entry name" value="HTH-TYPE TRANSCRIPTIONAL REGULATOR RUTR"/>
    <property type="match status" value="1"/>
</dbReference>
<name>A0A4P6JWL5_KTERU</name>
<evidence type="ECO:0000313" key="8">
    <source>
        <dbReference type="Proteomes" id="UP000290365"/>
    </source>
</evidence>
<dbReference type="AlphaFoldDB" id="A0A4P6JWL5"/>
<organism evidence="7 8">
    <name type="scientific">Ktedonosporobacter rubrisoli</name>
    <dbReference type="NCBI Taxonomy" id="2509675"/>
    <lineage>
        <taxon>Bacteria</taxon>
        <taxon>Bacillati</taxon>
        <taxon>Chloroflexota</taxon>
        <taxon>Ktedonobacteria</taxon>
        <taxon>Ktedonobacterales</taxon>
        <taxon>Ktedonosporobacteraceae</taxon>
        <taxon>Ktedonosporobacter</taxon>
    </lineage>
</organism>
<feature type="DNA-binding region" description="H-T-H motif" evidence="5">
    <location>
        <begin position="34"/>
        <end position="53"/>
    </location>
</feature>
<dbReference type="PANTHER" id="PTHR30055:SF151">
    <property type="entry name" value="TRANSCRIPTIONAL REGULATORY PROTEIN"/>
    <property type="match status" value="1"/>
</dbReference>
<dbReference type="GO" id="GO:0000976">
    <property type="term" value="F:transcription cis-regulatory region binding"/>
    <property type="evidence" value="ECO:0007669"/>
    <property type="project" value="TreeGrafter"/>
</dbReference>
<keyword evidence="8" id="KW-1185">Reference proteome</keyword>
<gene>
    <name evidence="7" type="ORF">EPA93_26830</name>
</gene>
<keyword evidence="1" id="KW-0678">Repressor</keyword>
<evidence type="ECO:0000256" key="5">
    <source>
        <dbReference type="PROSITE-ProRule" id="PRU00335"/>
    </source>
</evidence>
<evidence type="ECO:0000259" key="6">
    <source>
        <dbReference type="PROSITE" id="PS50977"/>
    </source>
</evidence>
<dbReference type="Proteomes" id="UP000290365">
    <property type="component" value="Chromosome"/>
</dbReference>
<dbReference type="SUPFAM" id="SSF46689">
    <property type="entry name" value="Homeodomain-like"/>
    <property type="match status" value="1"/>
</dbReference>
<dbReference type="InterPro" id="IPR009057">
    <property type="entry name" value="Homeodomain-like_sf"/>
</dbReference>
<proteinExistence type="predicted"/>
<dbReference type="KEGG" id="kbs:EPA93_26830"/>
<feature type="domain" description="HTH tetR-type" evidence="6">
    <location>
        <begin position="11"/>
        <end position="71"/>
    </location>
</feature>
<evidence type="ECO:0000256" key="2">
    <source>
        <dbReference type="ARBA" id="ARBA00023015"/>
    </source>
</evidence>
<dbReference type="EMBL" id="CP035758">
    <property type="protein sequence ID" value="QBD79406.1"/>
    <property type="molecule type" value="Genomic_DNA"/>
</dbReference>
<dbReference type="InterPro" id="IPR001647">
    <property type="entry name" value="HTH_TetR"/>
</dbReference>
<dbReference type="OrthoDB" id="166040at2"/>
<evidence type="ECO:0000256" key="1">
    <source>
        <dbReference type="ARBA" id="ARBA00022491"/>
    </source>
</evidence>
<dbReference type="Pfam" id="PF02909">
    <property type="entry name" value="TetR_C_1"/>
    <property type="match status" value="1"/>
</dbReference>
<dbReference type="PRINTS" id="PR00455">
    <property type="entry name" value="HTHTETR"/>
</dbReference>
<keyword evidence="4" id="KW-0804">Transcription</keyword>
<reference evidence="7 8" key="1">
    <citation type="submission" date="2019-01" db="EMBL/GenBank/DDBJ databases">
        <title>Ktedonosporobacter rubrisoli SCAWS-G2.</title>
        <authorList>
            <person name="Huang Y."/>
            <person name="Yan B."/>
        </authorList>
    </citation>
    <scope>NUCLEOTIDE SEQUENCE [LARGE SCALE GENOMIC DNA]</scope>
    <source>
        <strain evidence="7 8">SCAWS-G2</strain>
    </source>
</reference>
<dbReference type="GO" id="GO:0003700">
    <property type="term" value="F:DNA-binding transcription factor activity"/>
    <property type="evidence" value="ECO:0007669"/>
    <property type="project" value="TreeGrafter"/>
</dbReference>
<keyword evidence="3 5" id="KW-0238">DNA-binding</keyword>
<dbReference type="InterPro" id="IPR003012">
    <property type="entry name" value="Tet_transcr_reg_TetR"/>
</dbReference>
<sequence>MIMARTERGRALTRQLVLEAALELMDREGPEGFNMRKLGAALGVEAMSLYNHIKNKEDLLDGVIEMLLLQAPYPQRPDITPYVELWDFAHAYRDVLRAHPRIISLVALRQLRTEPSLAILERLVAALHRANVKGVRALYAVNSFAGFIIGHAFFDITSISVPMASHEDDVVEVWERLPARRYPALHASLPAFKQWDADQEFDFGLRVLLQGILLPDE</sequence>
<dbReference type="InterPro" id="IPR036271">
    <property type="entry name" value="Tet_transcr_reg_TetR-rel_C_sf"/>
</dbReference>
<dbReference type="InterPro" id="IPR050109">
    <property type="entry name" value="HTH-type_TetR-like_transc_reg"/>
</dbReference>
<dbReference type="GO" id="GO:0045892">
    <property type="term" value="P:negative regulation of DNA-templated transcription"/>
    <property type="evidence" value="ECO:0007669"/>
    <property type="project" value="InterPro"/>
</dbReference>
<keyword evidence="2" id="KW-0805">Transcription regulation</keyword>
<protein>
    <submittedName>
        <fullName evidence="7">TetR family transcriptional regulator</fullName>
    </submittedName>
</protein>
<dbReference type="SUPFAM" id="SSF48498">
    <property type="entry name" value="Tetracyclin repressor-like, C-terminal domain"/>
    <property type="match status" value="1"/>
</dbReference>
<dbReference type="Pfam" id="PF00440">
    <property type="entry name" value="TetR_N"/>
    <property type="match status" value="1"/>
</dbReference>
<evidence type="ECO:0000256" key="4">
    <source>
        <dbReference type="ARBA" id="ARBA00023163"/>
    </source>
</evidence>